<feature type="transmembrane region" description="Helical" evidence="6">
    <location>
        <begin position="319"/>
        <end position="340"/>
    </location>
</feature>
<evidence type="ECO:0000256" key="6">
    <source>
        <dbReference type="SAM" id="Phobius"/>
    </source>
</evidence>
<keyword evidence="4 6" id="KW-0472">Membrane</keyword>
<sequence>MATKFLKKTTRRRPMDPARSSASSSLDGSSEVGKAEMKRCLTTLDLVSIGVGSCCGTGMYLTAGIITVEKAGPAGIISLLIAGIGSILTGIHYSDLAGLCPYTSGSVYMYSYITVGELSAFVIGWGVIAEYVIGAAANAVALSKTIHSLDHGQFSGFLDSAIEDLGLPHIDILAMVVCLLLTWVLAAGVEMSARFNNGLNMLNFFVWTLFLTSSFYLGQSTNVTKVDGFFPFGLQGVVQAIPTAYFAFVGFDGLTTTGAECKDPVKSVPYAIIMSIAINIVVFISIVVGLSWAEPFNKLPPNTAMLDVFAIMGHPTLKYLMAIGAVAGLFAATFGSLFPLPRVLQAMAQDGLVFRYFSRICSVRHTAMRATVTSGLVATFLAGFVDLGLLIELVLIGTLLGYVIVSFATLVTRYIPIPEVFTHVPLDTCDVEASPGLKRKASDNNLEYHDHQYYSYDNNHKNILDDTPDANEKSTKDSNELLDVSERHFVPPRLASSSSTTLIRRQDSNETSNGCVDPSDNNMYTSLLLGATSRRYPWTVWNNLREKLGIGFNAPILENERMTILMLTYVGIFVLCAILSYCSEPLFRLDIAVSIIFLTVLLATLSLMIVLMCLQKVRSHHEGFKAPFVPVITFITAGCNMYMMTSLRIITWLLFLAWMLTGLCIYFFYGIKHSSLNETERDPLYSPIEDDAEVPDVTPCVPVSGDDVTTGDKGSNQD</sequence>
<keyword evidence="2 6" id="KW-0812">Transmembrane</keyword>
<evidence type="ECO:0000313" key="10">
    <source>
        <dbReference type="RefSeq" id="XP_005099673.2"/>
    </source>
</evidence>
<gene>
    <name evidence="10" type="primary">LOC101855192</name>
</gene>
<keyword evidence="9" id="KW-1185">Reference proteome</keyword>
<feature type="transmembrane region" description="Helical" evidence="6">
    <location>
        <begin position="74"/>
        <end position="95"/>
    </location>
</feature>
<keyword evidence="3 6" id="KW-1133">Transmembrane helix</keyword>
<dbReference type="InterPro" id="IPR004841">
    <property type="entry name" value="AA-permease/SLC12A_dom"/>
</dbReference>
<dbReference type="PANTHER" id="PTHR43243:SF17">
    <property type="entry name" value="CATIONIC AMINO ACID TRANSPORTER-RELATED"/>
    <property type="match status" value="1"/>
</dbReference>
<feature type="transmembrane region" description="Helical" evidence="6">
    <location>
        <begin position="649"/>
        <end position="671"/>
    </location>
</feature>
<feature type="transmembrane region" description="Helical" evidence="6">
    <location>
        <begin position="201"/>
        <end position="217"/>
    </location>
</feature>
<feature type="transmembrane region" description="Helical" evidence="6">
    <location>
        <begin position="229"/>
        <end position="249"/>
    </location>
</feature>
<dbReference type="Proteomes" id="UP000694888">
    <property type="component" value="Unplaced"/>
</dbReference>
<evidence type="ECO:0000256" key="1">
    <source>
        <dbReference type="ARBA" id="ARBA00004141"/>
    </source>
</evidence>
<evidence type="ECO:0000256" key="4">
    <source>
        <dbReference type="ARBA" id="ARBA00023136"/>
    </source>
</evidence>
<evidence type="ECO:0000256" key="5">
    <source>
        <dbReference type="SAM" id="MobiDB-lite"/>
    </source>
</evidence>
<feature type="region of interest" description="Disordered" evidence="5">
    <location>
        <begin position="1"/>
        <end position="30"/>
    </location>
</feature>
<evidence type="ECO:0000259" key="8">
    <source>
        <dbReference type="Pfam" id="PF13906"/>
    </source>
</evidence>
<comment type="subcellular location">
    <subcellularLocation>
        <location evidence="1">Membrane</location>
        <topology evidence="1">Multi-pass membrane protein</topology>
    </subcellularLocation>
</comment>
<feature type="compositionally biased region" description="Low complexity" evidence="5">
    <location>
        <begin position="20"/>
        <end position="30"/>
    </location>
</feature>
<dbReference type="PANTHER" id="PTHR43243">
    <property type="entry name" value="INNER MEMBRANE TRANSPORTER YGJI-RELATED"/>
    <property type="match status" value="1"/>
</dbReference>
<feature type="transmembrane region" description="Helical" evidence="6">
    <location>
        <begin position="46"/>
        <end position="68"/>
    </location>
</feature>
<proteinExistence type="predicted"/>
<feature type="transmembrane region" description="Helical" evidence="6">
    <location>
        <begin position="107"/>
        <end position="128"/>
    </location>
</feature>
<reference evidence="10" key="1">
    <citation type="submission" date="2025-08" db="UniProtKB">
        <authorList>
            <consortium name="RefSeq"/>
        </authorList>
    </citation>
    <scope>IDENTIFICATION</scope>
</reference>
<feature type="transmembrane region" description="Helical" evidence="6">
    <location>
        <begin position="562"/>
        <end position="581"/>
    </location>
</feature>
<name>A0ABM0JR91_APLCA</name>
<feature type="transmembrane region" description="Helical" evidence="6">
    <location>
        <begin position="366"/>
        <end position="384"/>
    </location>
</feature>
<feature type="transmembrane region" description="Helical" evidence="6">
    <location>
        <begin position="593"/>
        <end position="614"/>
    </location>
</feature>
<dbReference type="Pfam" id="PF00324">
    <property type="entry name" value="AA_permease"/>
    <property type="match status" value="1"/>
</dbReference>
<dbReference type="Pfam" id="PF13906">
    <property type="entry name" value="AA_permease_C"/>
    <property type="match status" value="1"/>
</dbReference>
<feature type="transmembrane region" description="Helical" evidence="6">
    <location>
        <begin position="626"/>
        <end position="643"/>
    </location>
</feature>
<dbReference type="RefSeq" id="XP_005099673.2">
    <property type="nucleotide sequence ID" value="XM_005099616.3"/>
</dbReference>
<accession>A0ABM0JR91</accession>
<feature type="transmembrane region" description="Helical" evidence="6">
    <location>
        <begin position="390"/>
        <end position="411"/>
    </location>
</feature>
<protein>
    <submittedName>
        <fullName evidence="10">Cationic amino acid transporter 3</fullName>
    </submittedName>
</protein>
<evidence type="ECO:0000313" key="9">
    <source>
        <dbReference type="Proteomes" id="UP000694888"/>
    </source>
</evidence>
<evidence type="ECO:0000256" key="2">
    <source>
        <dbReference type="ARBA" id="ARBA00022692"/>
    </source>
</evidence>
<feature type="transmembrane region" description="Helical" evidence="6">
    <location>
        <begin position="172"/>
        <end position="189"/>
    </location>
</feature>
<evidence type="ECO:0000256" key="3">
    <source>
        <dbReference type="ARBA" id="ARBA00022989"/>
    </source>
</evidence>
<dbReference type="GeneID" id="101855192"/>
<evidence type="ECO:0000259" key="7">
    <source>
        <dbReference type="Pfam" id="PF00324"/>
    </source>
</evidence>
<feature type="compositionally biased region" description="Basic residues" evidence="5">
    <location>
        <begin position="1"/>
        <end position="12"/>
    </location>
</feature>
<feature type="domain" description="Cationic amino acid transporter C-terminal" evidence="8">
    <location>
        <begin position="624"/>
        <end position="674"/>
    </location>
</feature>
<feature type="transmembrane region" description="Helical" evidence="6">
    <location>
        <begin position="270"/>
        <end position="293"/>
    </location>
</feature>
<dbReference type="InterPro" id="IPR029485">
    <property type="entry name" value="CAT_C"/>
</dbReference>
<feature type="domain" description="Amino acid permease/ SLC12A" evidence="7">
    <location>
        <begin position="46"/>
        <end position="380"/>
    </location>
</feature>
<dbReference type="Gene3D" id="1.20.1740.10">
    <property type="entry name" value="Amino acid/polyamine transporter I"/>
    <property type="match status" value="2"/>
</dbReference>
<organism evidence="9 10">
    <name type="scientific">Aplysia californica</name>
    <name type="common">California sea hare</name>
    <dbReference type="NCBI Taxonomy" id="6500"/>
    <lineage>
        <taxon>Eukaryota</taxon>
        <taxon>Metazoa</taxon>
        <taxon>Spiralia</taxon>
        <taxon>Lophotrochozoa</taxon>
        <taxon>Mollusca</taxon>
        <taxon>Gastropoda</taxon>
        <taxon>Heterobranchia</taxon>
        <taxon>Euthyneura</taxon>
        <taxon>Tectipleura</taxon>
        <taxon>Aplysiida</taxon>
        <taxon>Aplysioidea</taxon>
        <taxon>Aplysiidae</taxon>
        <taxon>Aplysia</taxon>
    </lineage>
</organism>